<dbReference type="InterPro" id="IPR002300">
    <property type="entry name" value="aa-tRNA-synth_Ia"/>
</dbReference>
<keyword evidence="3 13" id="KW-0436">Ligase</keyword>
<dbReference type="InterPro" id="IPR054509">
    <property type="entry name" value="LARS1_ULD"/>
</dbReference>
<feature type="domain" description="Leucine--tRNA ligase RagD-binding" evidence="17">
    <location>
        <begin position="941"/>
        <end position="1014"/>
    </location>
</feature>
<evidence type="ECO:0000256" key="11">
    <source>
        <dbReference type="ARBA" id="ARBA00053911"/>
    </source>
</evidence>
<dbReference type="NCBIfam" id="TIGR00395">
    <property type="entry name" value="leuS_arch"/>
    <property type="match status" value="1"/>
</dbReference>
<evidence type="ECO:0000259" key="16">
    <source>
        <dbReference type="Pfam" id="PF22947"/>
    </source>
</evidence>
<dbReference type="AlphaFoldDB" id="A0A9J8C6V9"/>
<sequence>MTERKGTAKLDFLRKIEEEVQQKWEQEKIFETDAPATAEENTNENKYFVTFPYPYMNGRLHLGHTFCLSKCEFAVGYQRLKGKQCLFPFGLHCTGMPIKACADKLKREMELYGNPPQFPEEEEEEEEQKEITDEVIIKDKSKGKKSKAVAKSGSAKFQWDIMKSLGLRDEEIVKFADAEHWLEYFPPLAVEDLKKMGLKADWRRSFITTDVNPFYDSFVRWQYITLKERKKIKFGKRYTIYSPKDGQPCMDHDRQTGEGVGPQEYTLIKMKIVEPYPAKLSGLKGKNVFLVAATLRPETMFGQTNCWIRPDMKYIIFETASGELFISTQRSARNMSYQGFTKENGVVPVIMNIMGQDILGCALSAPLTSYKTIYALPMLTIKEDKGTGVVTSVPSDAPDDIAALRDIKKKQALREKYGIQDYMVLPFEPVPIIEIPGYGNLSAPLVCDELKIQSQNDREKLAEAKEKVYLKGFYEGIMLVEGFKGQKVQDVKKPIQKMMVEKGEAMIYMEPEKQVLSRSADECVVALCDQWYLDYGNEEWKKQATGVLEALETFCDETRKNFEATLAWLQEHACSRSYGLGTRLPWDEQWLIESLSDSTIYMAYYTVAHLLQGGVLNGQGPSPLGIRAEQMTREVWDYIFFKTTPFPKTDIPKEKLQKLRREFEFWYPVDVRVSGKDLVPNHLSYYLYNHVAMWPDDSGKWPKAVRANGHLLLNSEKMSKSTGNFLTLSQAIVKFSADGMRLALADAGDTVEDANFVEAMADAGILRLFTWVEWVKEMIANQNNLRTGPADTFNDRVFISEMNSSIIKTEQHFERMMYKEALKSGFFEFQAAKDKYRELAIEGMHRDLVFQFIENQTLLLAPICPHLCEHTWSLLGKSSSIMKARWPTAGPVDEILIRSSQYLMDTAHDLRLRLKAYTQPAKAKKGDNKPPAKPTHCTIYVAKTYPPWQHSALSLLGKHYKSNNGALPDNKVIAMELGAMPELKKYMKRVMPFVAMIKDSLEKNGPRVLDLELEFDECAVLLENIVYLTNSLELDQIDVVFASEADDKVKEDCCPGKPFCVFRCEPGVLVSLVNPQPANGLFSTRIDIRQGDSKDSIIRRLSRVNRGIKDLSKVKLMRFEDPLLGPRRIPVLGKEEEGKMPISNSSVFHINLQENKVHMSDNGLKMDIGDTLLYLVQ</sequence>
<dbReference type="EC" id="6.1.1.4" evidence="2"/>
<dbReference type="Gene3D" id="1.10.730.10">
    <property type="entry name" value="Isoleucyl-tRNA Synthetase, Domain 1"/>
    <property type="match status" value="1"/>
</dbReference>
<feature type="domain" description="Methionyl/Valyl/Leucyl/Isoleucyl-tRNA synthetase anticodon-binding" evidence="15">
    <location>
        <begin position="795"/>
        <end position="902"/>
    </location>
</feature>
<dbReference type="InterPro" id="IPR055416">
    <property type="entry name" value="RBD_LARS1"/>
</dbReference>
<dbReference type="SUPFAM" id="SSF47323">
    <property type="entry name" value="Anticodon-binding domain of a subclass of class I aminoacyl-tRNA synthetases"/>
    <property type="match status" value="1"/>
</dbReference>
<comment type="similarity">
    <text evidence="1 13">Belongs to the class-I aminoacyl-tRNA synthetase family.</text>
</comment>
<dbReference type="Gene3D" id="3.90.740.10">
    <property type="entry name" value="Valyl/Leucyl/Isoleucyl-tRNA synthetase, editing domain"/>
    <property type="match status" value="1"/>
</dbReference>
<dbReference type="SUPFAM" id="SSF52374">
    <property type="entry name" value="Nucleotidylyl transferase"/>
    <property type="match status" value="1"/>
</dbReference>
<organism evidence="18 19">
    <name type="scientific">Cyprinus carpio carpio</name>
    <dbReference type="NCBI Taxonomy" id="630221"/>
    <lineage>
        <taxon>Eukaryota</taxon>
        <taxon>Metazoa</taxon>
        <taxon>Chordata</taxon>
        <taxon>Craniata</taxon>
        <taxon>Vertebrata</taxon>
        <taxon>Euteleostomi</taxon>
        <taxon>Actinopterygii</taxon>
        <taxon>Neopterygii</taxon>
        <taxon>Teleostei</taxon>
        <taxon>Ostariophysi</taxon>
        <taxon>Cypriniformes</taxon>
        <taxon>Cyprinidae</taxon>
        <taxon>Cyprininae</taxon>
        <taxon>Cyprinus</taxon>
    </lineage>
</organism>
<evidence type="ECO:0000256" key="3">
    <source>
        <dbReference type="ARBA" id="ARBA00022598"/>
    </source>
</evidence>
<evidence type="ECO:0000256" key="1">
    <source>
        <dbReference type="ARBA" id="ARBA00005594"/>
    </source>
</evidence>
<dbReference type="Gene3D" id="3.40.50.620">
    <property type="entry name" value="HUPs"/>
    <property type="match status" value="1"/>
</dbReference>
<dbReference type="Pfam" id="PF00133">
    <property type="entry name" value="tRNA-synt_1"/>
    <property type="match status" value="2"/>
</dbReference>
<protein>
    <recommendedName>
        <fullName evidence="12">Leucine--tRNA ligase, cytoplasmic</fullName>
        <ecNumber evidence="2">6.1.1.4</ecNumber>
    </recommendedName>
    <alternativeName>
        <fullName evidence="8">Leucyl-tRNA synthetase</fullName>
    </alternativeName>
</protein>
<dbReference type="GO" id="GO:0002161">
    <property type="term" value="F:aminoacyl-tRNA deacylase activity"/>
    <property type="evidence" value="ECO:0007669"/>
    <property type="project" value="InterPro"/>
</dbReference>
<keyword evidence="4 13" id="KW-0547">Nucleotide-binding</keyword>
<comment type="function">
    <text evidence="11">Aminoacyl-tRNA synthetase that catalyzes the specific attachment of leucine to its cognate tRNA (tRNA(Leu)). It performs tRNA aminoacylation in a two-step reaction: Leu is initially activated by ATP to form a leucyl-adenylate (Leu-AMP) intermediate; then the leucyl moiety is transferred to the acceptor 3' end of the tRNA to yield leucyl-tRNA. To improve the fidelity of catalytic reactions, it is also able to hydrolyze misactivated aminoacyl-adenylate intermediates (pre-transfer editing) and mischarged aminoacyl-tRNAs (post-transfer editing).</text>
</comment>
<dbReference type="InterPro" id="IPR013155">
    <property type="entry name" value="M/V/L/I-tRNA-synth_anticd-bd"/>
</dbReference>
<evidence type="ECO:0000313" key="18">
    <source>
        <dbReference type="Ensembl" id="ENSCCRP00000164883.1"/>
    </source>
</evidence>
<dbReference type="Proteomes" id="UP001108240">
    <property type="component" value="Unplaced"/>
</dbReference>
<proteinExistence type="inferred from homology"/>
<dbReference type="PROSITE" id="PS00178">
    <property type="entry name" value="AA_TRNA_LIGASE_I"/>
    <property type="match status" value="1"/>
</dbReference>
<keyword evidence="5 13" id="KW-0067">ATP-binding</keyword>
<accession>A0A9J8C6V9</accession>
<dbReference type="Ensembl" id="ENSCCRT00000081375.2">
    <property type="protein sequence ID" value="ENSCCRP00000164883.1"/>
    <property type="gene ID" value="ENSCCRG00000040555.2"/>
</dbReference>
<dbReference type="InterPro" id="IPR009008">
    <property type="entry name" value="Val/Leu/Ile-tRNA-synth_edit"/>
</dbReference>
<evidence type="ECO:0000256" key="13">
    <source>
        <dbReference type="RuleBase" id="RU363035"/>
    </source>
</evidence>
<name>A0A9J8C6V9_CYPCA</name>
<dbReference type="GO" id="GO:0006429">
    <property type="term" value="P:leucyl-tRNA aminoacylation"/>
    <property type="evidence" value="ECO:0007669"/>
    <property type="project" value="InterPro"/>
</dbReference>
<dbReference type="SUPFAM" id="SSF50677">
    <property type="entry name" value="ValRS/IleRS/LeuRS editing domain"/>
    <property type="match status" value="1"/>
</dbReference>
<evidence type="ECO:0000256" key="9">
    <source>
        <dbReference type="ARBA" id="ARBA00050416"/>
    </source>
</evidence>
<comment type="catalytic activity">
    <reaction evidence="9">
        <text>tRNA(Leu) + L-leucine + ATP = L-leucyl-tRNA(Leu) + AMP + diphosphate</text>
        <dbReference type="Rhea" id="RHEA:11688"/>
        <dbReference type="Rhea" id="RHEA-COMP:9613"/>
        <dbReference type="Rhea" id="RHEA-COMP:9622"/>
        <dbReference type="ChEBI" id="CHEBI:30616"/>
        <dbReference type="ChEBI" id="CHEBI:33019"/>
        <dbReference type="ChEBI" id="CHEBI:57427"/>
        <dbReference type="ChEBI" id="CHEBI:78442"/>
        <dbReference type="ChEBI" id="CHEBI:78494"/>
        <dbReference type="ChEBI" id="CHEBI:456215"/>
        <dbReference type="EC" id="6.1.1.4"/>
    </reaction>
    <physiologicalReaction direction="left-to-right" evidence="9">
        <dbReference type="Rhea" id="RHEA:11689"/>
    </physiologicalReaction>
</comment>
<dbReference type="GO" id="GO:0005524">
    <property type="term" value="F:ATP binding"/>
    <property type="evidence" value="ECO:0007669"/>
    <property type="project" value="UniProtKB-KW"/>
</dbReference>
<dbReference type="PANTHER" id="PTHR45794:SF1">
    <property type="entry name" value="LEUCINE--TRNA LIGASE, CYTOPLASMIC"/>
    <property type="match status" value="1"/>
</dbReference>
<dbReference type="FunFam" id="3.40.50.620:FF:000326">
    <property type="entry name" value="Leucine--tRNA ligase, cytoplasmic"/>
    <property type="match status" value="1"/>
</dbReference>
<dbReference type="NCBIfam" id="NF008957">
    <property type="entry name" value="PRK12300.1"/>
    <property type="match status" value="1"/>
</dbReference>
<dbReference type="Pfam" id="PF24810">
    <property type="entry name" value="RBD_LARS1"/>
    <property type="match status" value="1"/>
</dbReference>
<reference evidence="18" key="2">
    <citation type="submission" date="2025-09" db="UniProtKB">
        <authorList>
            <consortium name="Ensembl"/>
        </authorList>
    </citation>
    <scope>IDENTIFICATION</scope>
</reference>
<evidence type="ECO:0000313" key="19">
    <source>
        <dbReference type="Proteomes" id="UP001108240"/>
    </source>
</evidence>
<dbReference type="PANTHER" id="PTHR45794">
    <property type="entry name" value="LEUCYL-TRNA SYNTHETASE"/>
    <property type="match status" value="1"/>
</dbReference>
<feature type="domain" description="Aminoacyl-tRNA synthetase class Ia" evidence="14">
    <location>
        <begin position="20"/>
        <end position="104"/>
    </location>
</feature>
<evidence type="ECO:0000259" key="14">
    <source>
        <dbReference type="Pfam" id="PF00133"/>
    </source>
</evidence>
<evidence type="ECO:0000256" key="6">
    <source>
        <dbReference type="ARBA" id="ARBA00022917"/>
    </source>
</evidence>
<evidence type="ECO:0000256" key="2">
    <source>
        <dbReference type="ARBA" id="ARBA00013164"/>
    </source>
</evidence>
<evidence type="ECO:0000256" key="12">
    <source>
        <dbReference type="ARBA" id="ARBA00073069"/>
    </source>
</evidence>
<keyword evidence="7 13" id="KW-0030">Aminoacyl-tRNA synthetase</keyword>
<evidence type="ECO:0000256" key="7">
    <source>
        <dbReference type="ARBA" id="ARBA00023146"/>
    </source>
</evidence>
<dbReference type="FunFam" id="3.90.740.10:FF:000001">
    <property type="entry name" value="Leucine--tRNA ligase, cytoplasmic"/>
    <property type="match status" value="1"/>
</dbReference>
<evidence type="ECO:0000256" key="4">
    <source>
        <dbReference type="ARBA" id="ARBA00022741"/>
    </source>
</evidence>
<evidence type="ECO:0000256" key="5">
    <source>
        <dbReference type="ARBA" id="ARBA00022840"/>
    </source>
</evidence>
<keyword evidence="19" id="KW-1185">Reference proteome</keyword>
<reference evidence="18" key="1">
    <citation type="submission" date="2025-08" db="UniProtKB">
        <authorList>
            <consortium name="Ensembl"/>
        </authorList>
    </citation>
    <scope>IDENTIFICATION</scope>
</reference>
<dbReference type="InterPro" id="IPR001412">
    <property type="entry name" value="aa-tRNA-synth_I_CS"/>
</dbReference>
<comment type="catalytic activity">
    <reaction evidence="10">
        <text>L-methionyl-tRNA(Leu) + H2O = tRNA(Leu) + L-methionine + H(+)</text>
        <dbReference type="Rhea" id="RHEA:77535"/>
        <dbReference type="Rhea" id="RHEA-COMP:9613"/>
        <dbReference type="Rhea" id="RHEA-COMP:18931"/>
        <dbReference type="ChEBI" id="CHEBI:15377"/>
        <dbReference type="ChEBI" id="CHEBI:15378"/>
        <dbReference type="ChEBI" id="CHEBI:57844"/>
        <dbReference type="ChEBI" id="CHEBI:78442"/>
        <dbReference type="ChEBI" id="CHEBI:78530"/>
    </reaction>
    <physiologicalReaction direction="left-to-right" evidence="10">
        <dbReference type="Rhea" id="RHEA:77536"/>
    </physiologicalReaction>
</comment>
<dbReference type="FunFam" id="1.10.730.10:FF:000084">
    <property type="entry name" value="Leucyl-tRNA synthetase b"/>
    <property type="match status" value="1"/>
</dbReference>
<dbReference type="InterPro" id="IPR014729">
    <property type="entry name" value="Rossmann-like_a/b/a_fold"/>
</dbReference>
<feature type="domain" description="Leucine--tRNA ligase ubiquitin-like" evidence="16">
    <location>
        <begin position="1065"/>
        <end position="1176"/>
    </location>
</feature>
<dbReference type="InterPro" id="IPR004493">
    <property type="entry name" value="Leu-tRNA-synth_Ia_arc/euk"/>
</dbReference>
<keyword evidence="6 13" id="KW-0648">Protein biosynthesis</keyword>
<evidence type="ECO:0000259" key="17">
    <source>
        <dbReference type="Pfam" id="PF24810"/>
    </source>
</evidence>
<evidence type="ECO:0000256" key="10">
    <source>
        <dbReference type="ARBA" id="ARBA00051863"/>
    </source>
</evidence>
<dbReference type="Pfam" id="PF22947">
    <property type="entry name" value="ULD_3"/>
    <property type="match status" value="1"/>
</dbReference>
<dbReference type="Pfam" id="PF08264">
    <property type="entry name" value="Anticodon_1"/>
    <property type="match status" value="1"/>
</dbReference>
<dbReference type="CDD" id="cd07959">
    <property type="entry name" value="Anticodon_Ia_Leu_AEc"/>
    <property type="match status" value="1"/>
</dbReference>
<evidence type="ECO:0000259" key="15">
    <source>
        <dbReference type="Pfam" id="PF08264"/>
    </source>
</evidence>
<dbReference type="OMA" id="KFIEWQF"/>
<dbReference type="GO" id="GO:0004823">
    <property type="term" value="F:leucine-tRNA ligase activity"/>
    <property type="evidence" value="ECO:0007669"/>
    <property type="project" value="UniProtKB-EC"/>
</dbReference>
<evidence type="ECO:0000256" key="8">
    <source>
        <dbReference type="ARBA" id="ARBA00030520"/>
    </source>
</evidence>
<dbReference type="InterPro" id="IPR009080">
    <property type="entry name" value="tRNAsynth_Ia_anticodon-bd"/>
</dbReference>
<dbReference type="GeneTree" id="ENSGT00390000012163"/>
<feature type="domain" description="Aminoacyl-tRNA synthetase class Ia" evidence="14">
    <location>
        <begin position="181"/>
        <end position="756"/>
    </location>
</feature>